<dbReference type="KEGG" id="cne:CNF01515"/>
<dbReference type="InterPro" id="IPR052035">
    <property type="entry name" value="ZnF_BED_domain_contain"/>
</dbReference>
<organism evidence="8 9">
    <name type="scientific">Cryptococcus deneoformans (strain JEC21 / ATCC MYA-565)</name>
    <name type="common">Cryptococcus neoformans var. neoformans serotype D</name>
    <dbReference type="NCBI Taxonomy" id="214684"/>
    <lineage>
        <taxon>Eukaryota</taxon>
        <taxon>Fungi</taxon>
        <taxon>Dikarya</taxon>
        <taxon>Basidiomycota</taxon>
        <taxon>Agaricomycotina</taxon>
        <taxon>Tremellomycetes</taxon>
        <taxon>Tremellales</taxon>
        <taxon>Cryptococcaceae</taxon>
        <taxon>Cryptococcus</taxon>
        <taxon>Cryptococcus neoformans species complex</taxon>
    </lineage>
</organism>
<evidence type="ECO:0000259" key="7">
    <source>
        <dbReference type="Pfam" id="PF05699"/>
    </source>
</evidence>
<accession>A0A0S2M5R4</accession>
<dbReference type="EMBL" id="AE017346">
    <property type="protein sequence ID" value="ALO68980.1"/>
    <property type="molecule type" value="Genomic_DNA"/>
</dbReference>
<dbReference type="InterPro" id="IPR008906">
    <property type="entry name" value="HATC_C_dom"/>
</dbReference>
<evidence type="ECO:0000313" key="9">
    <source>
        <dbReference type="Proteomes" id="UP000002149"/>
    </source>
</evidence>
<protein>
    <recommendedName>
        <fullName evidence="7">HAT C-terminal dimerisation domain-containing protein</fullName>
    </recommendedName>
</protein>
<dbReference type="PANTHER" id="PTHR46481:SF10">
    <property type="entry name" value="ZINC FINGER BED DOMAIN-CONTAINING PROTEIN 39"/>
    <property type="match status" value="1"/>
</dbReference>
<evidence type="ECO:0000256" key="4">
    <source>
        <dbReference type="ARBA" id="ARBA00022833"/>
    </source>
</evidence>
<dbReference type="VEuPathDB" id="FungiDB:CNF01515"/>
<keyword evidence="5" id="KW-0539">Nucleus</keyword>
<dbReference type="GO" id="GO:0005634">
    <property type="term" value="C:nucleus"/>
    <property type="evidence" value="ECO:0007669"/>
    <property type="project" value="UniProtKB-SubCell"/>
</dbReference>
<evidence type="ECO:0000256" key="2">
    <source>
        <dbReference type="ARBA" id="ARBA00022723"/>
    </source>
</evidence>
<dbReference type="AlphaFoldDB" id="A0A0S2M5R4"/>
<gene>
    <name evidence="8" type="ordered locus">CNF01515</name>
</gene>
<dbReference type="InterPro" id="IPR012337">
    <property type="entry name" value="RNaseH-like_sf"/>
</dbReference>
<dbReference type="GO" id="GO:0008270">
    <property type="term" value="F:zinc ion binding"/>
    <property type="evidence" value="ECO:0007669"/>
    <property type="project" value="UniProtKB-KW"/>
</dbReference>
<dbReference type="Proteomes" id="UP000002149">
    <property type="component" value="Chromosome 6"/>
</dbReference>
<feature type="region of interest" description="Disordered" evidence="6">
    <location>
        <begin position="398"/>
        <end position="417"/>
    </location>
</feature>
<keyword evidence="2" id="KW-0479">Metal-binding</keyword>
<evidence type="ECO:0000256" key="3">
    <source>
        <dbReference type="ARBA" id="ARBA00022771"/>
    </source>
</evidence>
<evidence type="ECO:0000256" key="5">
    <source>
        <dbReference type="ARBA" id="ARBA00023242"/>
    </source>
</evidence>
<keyword evidence="4" id="KW-0862">Zinc</keyword>
<dbReference type="RefSeq" id="XP_024514490.1">
    <property type="nucleotide sequence ID" value="XM_024658562.1"/>
</dbReference>
<name>A0A0S2M5R4_CRYD1</name>
<dbReference type="PaxDb" id="214684-A0A0S2M5R4"/>
<keyword evidence="9" id="KW-1185">Reference proteome</keyword>
<evidence type="ECO:0000256" key="1">
    <source>
        <dbReference type="ARBA" id="ARBA00004123"/>
    </source>
</evidence>
<evidence type="ECO:0000313" key="8">
    <source>
        <dbReference type="EMBL" id="ALO68980.1"/>
    </source>
</evidence>
<dbReference type="SUPFAM" id="SSF53098">
    <property type="entry name" value="Ribonuclease H-like"/>
    <property type="match status" value="1"/>
</dbReference>
<dbReference type="Pfam" id="PF05699">
    <property type="entry name" value="Dimer_Tnp_hAT"/>
    <property type="match status" value="1"/>
</dbReference>
<evidence type="ECO:0000256" key="6">
    <source>
        <dbReference type="SAM" id="MobiDB-lite"/>
    </source>
</evidence>
<reference evidence="8 9" key="1">
    <citation type="journal article" date="2005" name="Science">
        <title>The genome of the basidiomycetous yeast and human pathogen Cryptococcus neoformans.</title>
        <authorList>
            <person name="Loftus B.J."/>
            <person name="Fung E."/>
            <person name="Roncaglia P."/>
            <person name="Rowley D."/>
            <person name="Amedeo P."/>
            <person name="Bruno D."/>
            <person name="Vamathevan J."/>
            <person name="Miranda M."/>
            <person name="Anderson I.J."/>
            <person name="Fraser J.A."/>
            <person name="Allen J.E."/>
            <person name="Bosdet I.E."/>
            <person name="Brent M.R."/>
            <person name="Chiu R."/>
            <person name="Doering T.L."/>
            <person name="Donlin M.J."/>
            <person name="D'Souza C.A."/>
            <person name="Fox D.S."/>
            <person name="Grinberg V."/>
            <person name="Fu J."/>
            <person name="Fukushima M."/>
            <person name="Haas B.J."/>
            <person name="Huang J.C."/>
            <person name="Janbon G."/>
            <person name="Jones S.J."/>
            <person name="Koo H.L."/>
            <person name="Krzywinski M.I."/>
            <person name="Kwon-Chung J.K."/>
            <person name="Lengeler K.B."/>
            <person name="Maiti R."/>
            <person name="Marra M.A."/>
            <person name="Marra R.E."/>
            <person name="Mathewson C.A."/>
            <person name="Mitchell T.G."/>
            <person name="Pertea M."/>
            <person name="Riggs F.R."/>
            <person name="Salzberg S.L."/>
            <person name="Schein J.E."/>
            <person name="Shvartsbeyn A."/>
            <person name="Shin H."/>
            <person name="Shumway M."/>
            <person name="Specht C.A."/>
            <person name="Suh B.B."/>
            <person name="Tenney A."/>
            <person name="Utterback T.R."/>
            <person name="Wickes B.L."/>
            <person name="Wortman J.R."/>
            <person name="Wye N.H."/>
            <person name="Kronstad J.W."/>
            <person name="Lodge J.K."/>
            <person name="Heitman J."/>
            <person name="Davis R.W."/>
            <person name="Fraser C.M."/>
            <person name="Hyman R.W."/>
        </authorList>
    </citation>
    <scope>NUCLEOTIDE SEQUENCE [LARGE SCALE GENOMIC DNA]</scope>
    <source>
        <strain evidence="9">JEC21 / ATCC MYA-565</strain>
    </source>
</reference>
<dbReference type="InParanoid" id="A0A0S2M5R4"/>
<dbReference type="GO" id="GO:0046983">
    <property type="term" value="F:protein dimerization activity"/>
    <property type="evidence" value="ECO:0007669"/>
    <property type="project" value="InterPro"/>
</dbReference>
<feature type="domain" description="HAT C-terminal dimerisation" evidence="7">
    <location>
        <begin position="320"/>
        <end position="375"/>
    </location>
</feature>
<proteinExistence type="predicted"/>
<feature type="region of interest" description="Disordered" evidence="6">
    <location>
        <begin position="1"/>
        <end position="35"/>
    </location>
</feature>
<feature type="compositionally biased region" description="Basic and acidic residues" evidence="6">
    <location>
        <begin position="403"/>
        <end position="417"/>
    </location>
</feature>
<sequence>MQQTAAPGRNEETEAESLPEREVPQEPSSTKDLPPLFDKIRKISVKISNSPNGKSFFFDCCRHEGVYPYAPVTYCKTRWGSWFKVLQWLLNVRPGYTRFCTLADNEPLVPKVSRNSKPYRWYLLSPEQWRMIEALCKILQPALTIQTQFGAETNPTLWMVLPRLVELHKAWRQMKNEPDIPLMLHSSIDEGLQCIEEYYVEALEARTPIIAVYLNPLMKNLWFQFFLGEDLASKASGIFRQIFDEYAAALKAARTEESIDYSFRQPSSTAEQQFYSLLAKHRASIMNGNVSEEFDRYMAYSEEDPQLIKMTMTPHLIDAEFVLDWWKRMAASFPIIAIIARDYLAIPASSVPCKRLFSRAKLADTDRRRSMKAETFSLVQTLGASLRAERARKTKLKAKGEKRKMIPDVGLDKGKGS</sequence>
<dbReference type="OrthoDB" id="3270175at2759"/>
<dbReference type="GeneID" id="36392894"/>
<comment type="subcellular location">
    <subcellularLocation>
        <location evidence="1">Nucleus</location>
    </subcellularLocation>
</comment>
<dbReference type="STRING" id="214684.A0A0S2M5R4"/>
<dbReference type="PANTHER" id="PTHR46481">
    <property type="entry name" value="ZINC FINGER BED DOMAIN-CONTAINING PROTEIN 4"/>
    <property type="match status" value="1"/>
</dbReference>
<keyword evidence="3" id="KW-0863">Zinc-finger</keyword>